<dbReference type="AlphaFoldDB" id="A0A1D9GMT4"/>
<dbReference type="Proteomes" id="UP000177445">
    <property type="component" value="Chromosome"/>
</dbReference>
<name>A0A1D9GMT4_9GAMM</name>
<evidence type="ECO:0000313" key="2">
    <source>
        <dbReference type="EMBL" id="AOY88946.1"/>
    </source>
</evidence>
<dbReference type="OrthoDB" id="6372176at2"/>
<gene>
    <name evidence="2" type="ORF">BKP64_12655</name>
</gene>
<proteinExistence type="predicted"/>
<feature type="region of interest" description="Disordered" evidence="1">
    <location>
        <begin position="58"/>
        <end position="134"/>
    </location>
</feature>
<accession>A0A1D9GMT4</accession>
<keyword evidence="3" id="KW-1185">Reference proteome</keyword>
<feature type="compositionally biased region" description="Basic and acidic residues" evidence="1">
    <location>
        <begin position="95"/>
        <end position="116"/>
    </location>
</feature>
<dbReference type="STRING" id="1874317.BKP64_12655"/>
<sequence length="134" mass="14547">MKPDFSGLRAWLQCGILITGLALSVTASGNDDLDVTMRMVLDDSDITGSVVRQIKLPEAASLESRPPADRQKVQGVGRSGESGPGNRDFGQSVAEDVRQSRETVDSMREKAKRPSELIEQVQELQKDGPPGLNR</sequence>
<organism evidence="2 3">
    <name type="scientific">Marinobacter salinus</name>
    <dbReference type="NCBI Taxonomy" id="1874317"/>
    <lineage>
        <taxon>Bacteria</taxon>
        <taxon>Pseudomonadati</taxon>
        <taxon>Pseudomonadota</taxon>
        <taxon>Gammaproteobacteria</taxon>
        <taxon>Pseudomonadales</taxon>
        <taxon>Marinobacteraceae</taxon>
        <taxon>Marinobacter</taxon>
    </lineage>
</organism>
<protein>
    <submittedName>
        <fullName evidence="2">Uncharacterized protein</fullName>
    </submittedName>
</protein>
<dbReference type="KEGG" id="msq:BKP64_12655"/>
<dbReference type="EMBL" id="CP017715">
    <property type="protein sequence ID" value="AOY88946.1"/>
    <property type="molecule type" value="Genomic_DNA"/>
</dbReference>
<dbReference type="RefSeq" id="WP_070970608.1">
    <property type="nucleotide sequence ID" value="NZ_CP017715.1"/>
</dbReference>
<evidence type="ECO:0000256" key="1">
    <source>
        <dbReference type="SAM" id="MobiDB-lite"/>
    </source>
</evidence>
<evidence type="ECO:0000313" key="3">
    <source>
        <dbReference type="Proteomes" id="UP000177445"/>
    </source>
</evidence>
<reference evidence="2 3" key="1">
    <citation type="submission" date="2016-10" db="EMBL/GenBank/DDBJ databases">
        <title>Marinobacter salinus sp. nov., a moderately halophilic bacterium isolated from a tidal flat environment.</title>
        <authorList>
            <person name="Park S.-J."/>
        </authorList>
    </citation>
    <scope>NUCLEOTIDE SEQUENCE [LARGE SCALE GENOMIC DNA]</scope>
    <source>
        <strain evidence="2 3">Hb8</strain>
    </source>
</reference>